<organism evidence="1">
    <name type="scientific">Klebsiella pneumoniae</name>
    <dbReference type="NCBI Taxonomy" id="573"/>
    <lineage>
        <taxon>Bacteria</taxon>
        <taxon>Pseudomonadati</taxon>
        <taxon>Pseudomonadota</taxon>
        <taxon>Gammaproteobacteria</taxon>
        <taxon>Enterobacterales</taxon>
        <taxon>Enterobacteriaceae</taxon>
        <taxon>Klebsiella/Raoultella group</taxon>
        <taxon>Klebsiella</taxon>
        <taxon>Klebsiella pneumoniae complex</taxon>
    </lineage>
</organism>
<reference evidence="1" key="1">
    <citation type="submission" date="2019-03" db="EMBL/GenBank/DDBJ databases">
        <authorList>
            <consortium name="Pathogen Informatics"/>
        </authorList>
    </citation>
    <scope>NUCLEOTIDE SEQUENCE</scope>
    <source>
        <strain evidence="1">5012STDY7626362</strain>
    </source>
</reference>
<accession>A0A486W175</accession>
<gene>
    <name evidence="1" type="ORF">SAMEA4873563_04854</name>
</gene>
<proteinExistence type="predicted"/>
<sequence length="67" mass="7730">MLALTTEAALDILTDWLQDNIDCNCSLIFDNDDDQTDSATLLPWIRQARNDVRTLRLLQQLHNDKKS</sequence>
<dbReference type="AntiFam" id="ANF00264">
    <property type="entry name" value="Spurious protein deried frameshifted phage protein"/>
</dbReference>
<name>A0A486W175_KLEPN</name>
<protein>
    <submittedName>
        <fullName evidence="1">Enterobacterial protein of uncharacterized function (DUF957)</fullName>
    </submittedName>
</protein>
<evidence type="ECO:0000313" key="1">
    <source>
        <dbReference type="EMBL" id="VGM56444.1"/>
    </source>
</evidence>
<dbReference type="EMBL" id="CAAHDH010000009">
    <property type="protein sequence ID" value="VGM56444.1"/>
    <property type="molecule type" value="Genomic_DNA"/>
</dbReference>
<dbReference type="AlphaFoldDB" id="A0A486W175"/>